<protein>
    <submittedName>
        <fullName evidence="3">Type IX secretion system outer membrane channel protein PorV</fullName>
    </submittedName>
</protein>
<dbReference type="Pfam" id="PF19572">
    <property type="entry name" value="PorV"/>
    <property type="match status" value="1"/>
</dbReference>
<evidence type="ECO:0000313" key="4">
    <source>
        <dbReference type="Proteomes" id="UP001232001"/>
    </source>
</evidence>
<dbReference type="Proteomes" id="UP001232001">
    <property type="component" value="Chromosome"/>
</dbReference>
<gene>
    <name evidence="3" type="primary">porV</name>
    <name evidence="3" type="ORF">P8625_08360</name>
</gene>
<dbReference type="NCBIfam" id="NF033710">
    <property type="entry name" value="T9SS_OM_PorV"/>
    <property type="match status" value="1"/>
</dbReference>
<dbReference type="SUPFAM" id="SSF56935">
    <property type="entry name" value="Porins"/>
    <property type="match status" value="1"/>
</dbReference>
<reference evidence="3 4" key="1">
    <citation type="submission" date="2023-04" db="EMBL/GenBank/DDBJ databases">
        <title>Tenacibaculum tangerinum sp. nov., isolated from sea tidal flat of South Korea.</title>
        <authorList>
            <person name="Lee S.H."/>
            <person name="Kim J.-J."/>
        </authorList>
    </citation>
    <scope>NUCLEOTIDE SEQUENCE [LARGE SCALE GENOMIC DNA]</scope>
    <source>
        <strain evidence="3 4">GRR-S3-23</strain>
    </source>
</reference>
<feature type="domain" description="Type IX secretion system protein PorV" evidence="2">
    <location>
        <begin position="22"/>
        <end position="257"/>
    </location>
</feature>
<dbReference type="Gene3D" id="2.40.160.60">
    <property type="entry name" value="Outer membrane protein transport protein (OMPP1/FadL/TodX)"/>
    <property type="match status" value="1"/>
</dbReference>
<evidence type="ECO:0000259" key="2">
    <source>
        <dbReference type="Pfam" id="PF19572"/>
    </source>
</evidence>
<evidence type="ECO:0000313" key="3">
    <source>
        <dbReference type="EMBL" id="WGH74133.1"/>
    </source>
</evidence>
<accession>A0ABY8L1B5</accession>
<feature type="signal peptide" evidence="1">
    <location>
        <begin position="1"/>
        <end position="21"/>
    </location>
</feature>
<keyword evidence="1" id="KW-0732">Signal</keyword>
<evidence type="ECO:0000256" key="1">
    <source>
        <dbReference type="SAM" id="SignalP"/>
    </source>
</evidence>
<feature type="chain" id="PRO_5045937338" evidence="1">
    <location>
        <begin position="22"/>
        <end position="377"/>
    </location>
</feature>
<dbReference type="InterPro" id="IPR047799">
    <property type="entry name" value="T9SS_OM_PorV"/>
</dbReference>
<proteinExistence type="predicted"/>
<dbReference type="RefSeq" id="WP_279650014.1">
    <property type="nucleotide sequence ID" value="NZ_CP122539.1"/>
</dbReference>
<organism evidence="3 4">
    <name type="scientific">Tenacibaculum tangerinum</name>
    <dbReference type="NCBI Taxonomy" id="3038772"/>
    <lineage>
        <taxon>Bacteria</taxon>
        <taxon>Pseudomonadati</taxon>
        <taxon>Bacteroidota</taxon>
        <taxon>Flavobacteriia</taxon>
        <taxon>Flavobacteriales</taxon>
        <taxon>Flavobacteriaceae</taxon>
        <taxon>Tenacibaculum</taxon>
    </lineage>
</organism>
<name>A0ABY8L1B5_9FLAO</name>
<dbReference type="EMBL" id="CP122539">
    <property type="protein sequence ID" value="WGH74133.1"/>
    <property type="molecule type" value="Genomic_DNA"/>
</dbReference>
<dbReference type="InterPro" id="IPR045741">
    <property type="entry name" value="PorV"/>
</dbReference>
<sequence>MKKLNMLLMVVLLLGVFKNYGQSDNEVIQTAAQFLLITPDARGAGLADMGVGTSTDGNSQFFNASKFAFTEYENTVSINYTPWLRNISPDVFLTNASYSKRINEKSAWAASVTYFSLGQIDFSDENENSLGTMRPNEFSIDGSYSQKLSENFSMGVSLRYIHLGRTSNTTNANAVNTAAIDISGYYESDPKQYKSFRGQYRAGFNISNIGPKVDLDNSGDNYFLPTNLRLGGSYSFAFNDFHNVTAGLEFNKLLVPSSDPNSPTNDVGFIGGMFDSFFDDGASAHSLGLSGEYAYNEAFFLRAGYYAENQARGGFNFATLGGGVKIKNATIDLSYLVNNSSVSHPIENTLRFSLRLNFGGAANTVKAIDNDTDTAEN</sequence>
<keyword evidence="4" id="KW-1185">Reference proteome</keyword>
<dbReference type="NCBIfam" id="NF033709">
    <property type="entry name" value="PorV_fam"/>
    <property type="match status" value="1"/>
</dbReference>